<feature type="compositionally biased region" description="Basic and acidic residues" evidence="12">
    <location>
        <begin position="151"/>
        <end position="164"/>
    </location>
</feature>
<keyword evidence="13" id="KW-0472">Membrane</keyword>
<keyword evidence="6" id="KW-0227">DNA damage</keyword>
<proteinExistence type="predicted"/>
<keyword evidence="4" id="KW-0808">Transferase</keyword>
<dbReference type="Gene3D" id="3.30.40.10">
    <property type="entry name" value="Zinc/RING finger domain, C3HC4 (zinc finger)"/>
    <property type="match status" value="1"/>
</dbReference>
<dbReference type="InterPro" id="IPR013083">
    <property type="entry name" value="Znf_RING/FYVE/PHD"/>
</dbReference>
<evidence type="ECO:0000256" key="5">
    <source>
        <dbReference type="ARBA" id="ARBA00022723"/>
    </source>
</evidence>
<evidence type="ECO:0000256" key="10">
    <source>
        <dbReference type="ARBA" id="ARBA00023242"/>
    </source>
</evidence>
<evidence type="ECO:0000259" key="14">
    <source>
        <dbReference type="PROSITE" id="PS50089"/>
    </source>
</evidence>
<evidence type="ECO:0000256" key="4">
    <source>
        <dbReference type="ARBA" id="ARBA00022679"/>
    </source>
</evidence>
<comment type="caution">
    <text evidence="15">The sequence shown here is derived from an EMBL/GenBank/DDBJ whole genome shotgun (WGS) entry which is preliminary data.</text>
</comment>
<dbReference type="PANTHER" id="PTHR23328:SF0">
    <property type="entry name" value="RING-TYPE DOMAIN-CONTAINING PROTEIN"/>
    <property type="match status" value="1"/>
</dbReference>
<dbReference type="GO" id="GO:0061630">
    <property type="term" value="F:ubiquitin protein ligase activity"/>
    <property type="evidence" value="ECO:0007669"/>
    <property type="project" value="UniProtKB-EC"/>
</dbReference>
<name>A0AAN8UYT1_9MAGN</name>
<dbReference type="Pfam" id="PF13445">
    <property type="entry name" value="zf-RING_UBOX"/>
    <property type="match status" value="1"/>
</dbReference>
<evidence type="ECO:0000313" key="15">
    <source>
        <dbReference type="EMBL" id="KAK6920496.1"/>
    </source>
</evidence>
<dbReference type="PROSITE" id="PS00518">
    <property type="entry name" value="ZF_RING_1"/>
    <property type="match status" value="1"/>
</dbReference>
<keyword evidence="5" id="KW-0479">Metal-binding</keyword>
<dbReference type="GO" id="GO:0031491">
    <property type="term" value="F:nucleosome binding"/>
    <property type="evidence" value="ECO:0007669"/>
    <property type="project" value="TreeGrafter"/>
</dbReference>
<feature type="region of interest" description="Disordered" evidence="12">
    <location>
        <begin position="1"/>
        <end position="26"/>
    </location>
</feature>
<dbReference type="GO" id="GO:0005634">
    <property type="term" value="C:nucleus"/>
    <property type="evidence" value="ECO:0007669"/>
    <property type="project" value="UniProtKB-SubCell"/>
</dbReference>
<comment type="catalytic activity">
    <reaction evidence="1">
        <text>S-ubiquitinyl-[E2 ubiquitin-conjugating enzyme]-L-cysteine + [acceptor protein]-L-lysine = [E2 ubiquitin-conjugating enzyme]-L-cysteine + N(6)-ubiquitinyl-[acceptor protein]-L-lysine.</text>
        <dbReference type="EC" id="2.3.2.27"/>
    </reaction>
</comment>
<evidence type="ECO:0000256" key="13">
    <source>
        <dbReference type="SAM" id="Phobius"/>
    </source>
</evidence>
<evidence type="ECO:0000256" key="9">
    <source>
        <dbReference type="ARBA" id="ARBA00022833"/>
    </source>
</evidence>
<evidence type="ECO:0000256" key="8">
    <source>
        <dbReference type="ARBA" id="ARBA00022786"/>
    </source>
</evidence>
<evidence type="ECO:0000256" key="6">
    <source>
        <dbReference type="ARBA" id="ARBA00022763"/>
    </source>
</evidence>
<dbReference type="PANTHER" id="PTHR23328">
    <property type="entry name" value="RING-TYPE DOMAIN-CONTAINING PROTEIN"/>
    <property type="match status" value="1"/>
</dbReference>
<keyword evidence="10" id="KW-0539">Nucleus</keyword>
<protein>
    <recommendedName>
        <fullName evidence="3">RING-type E3 ubiquitin transferase</fullName>
        <ecNumber evidence="3">2.3.2.27</ecNumber>
    </recommendedName>
</protein>
<feature type="compositionally biased region" description="Basic and acidic residues" evidence="12">
    <location>
        <begin position="193"/>
        <end position="205"/>
    </location>
</feature>
<keyword evidence="13" id="KW-1133">Transmembrane helix</keyword>
<dbReference type="SUPFAM" id="SSF57850">
    <property type="entry name" value="RING/U-box"/>
    <property type="match status" value="1"/>
</dbReference>
<dbReference type="InterPro" id="IPR001841">
    <property type="entry name" value="Znf_RING"/>
</dbReference>
<evidence type="ECO:0000313" key="16">
    <source>
        <dbReference type="Proteomes" id="UP001370490"/>
    </source>
</evidence>
<dbReference type="InterPro" id="IPR027370">
    <property type="entry name" value="Znf-RING_euk"/>
</dbReference>
<feature type="compositionally biased region" description="Polar residues" evidence="12">
    <location>
        <begin position="130"/>
        <end position="150"/>
    </location>
</feature>
<comment type="subcellular location">
    <subcellularLocation>
        <location evidence="2">Nucleus</location>
    </subcellularLocation>
</comment>
<dbReference type="AlphaFoldDB" id="A0AAN8UYT1"/>
<reference evidence="15 16" key="1">
    <citation type="submission" date="2023-12" db="EMBL/GenBank/DDBJ databases">
        <title>A high-quality genome assembly for Dillenia turbinata (Dilleniales).</title>
        <authorList>
            <person name="Chanderbali A."/>
        </authorList>
    </citation>
    <scope>NUCLEOTIDE SEQUENCE [LARGE SCALE GENOMIC DNA]</scope>
    <source>
        <strain evidence="15">LSX21</strain>
        <tissue evidence="15">Leaf</tissue>
    </source>
</reference>
<sequence length="338" mass="38336">KAEKKSEPRIEDKNEKDEWSSKGSLDSCSNTVLQCIDSSDFCSNIVLPCIDKLREELACAICLEICFEPSTTPCGHSFCKKCLCSAADKYGKRCLTCRQLISNGRSCTVNTILWNTIQLLFPQEKAAAVTSNSQERATKNKSPIRNNHGNDNQHKHIRFLRESDQGEGSSNGKPRRLRNGSLRNRSTRASRHSSRDVSERRRAEMPEQDVDAALASGCREKSSCKAFANTDEPERLHSTKANLRAIVSRAMTIVISFFDNIVFFLVFLNVHSKDDEAKLVQIEELKGRNIFILISNLDLKDEILSDIYHKENKPESQYEVAWFPIVNWSMLRDEATLK</sequence>
<dbReference type="GO" id="GO:0006302">
    <property type="term" value="P:double-strand break repair"/>
    <property type="evidence" value="ECO:0007669"/>
    <property type="project" value="TreeGrafter"/>
</dbReference>
<evidence type="ECO:0000256" key="1">
    <source>
        <dbReference type="ARBA" id="ARBA00000900"/>
    </source>
</evidence>
<dbReference type="PROSITE" id="PS50089">
    <property type="entry name" value="ZF_RING_2"/>
    <property type="match status" value="1"/>
</dbReference>
<gene>
    <name evidence="15" type="ORF">RJ641_014174</name>
</gene>
<dbReference type="GO" id="GO:0008270">
    <property type="term" value="F:zinc ion binding"/>
    <property type="evidence" value="ECO:0007669"/>
    <property type="project" value="UniProtKB-KW"/>
</dbReference>
<keyword evidence="13" id="KW-0812">Transmembrane</keyword>
<dbReference type="SMART" id="SM00184">
    <property type="entry name" value="RING"/>
    <property type="match status" value="1"/>
</dbReference>
<organism evidence="15 16">
    <name type="scientific">Dillenia turbinata</name>
    <dbReference type="NCBI Taxonomy" id="194707"/>
    <lineage>
        <taxon>Eukaryota</taxon>
        <taxon>Viridiplantae</taxon>
        <taxon>Streptophyta</taxon>
        <taxon>Embryophyta</taxon>
        <taxon>Tracheophyta</taxon>
        <taxon>Spermatophyta</taxon>
        <taxon>Magnoliopsida</taxon>
        <taxon>eudicotyledons</taxon>
        <taxon>Gunneridae</taxon>
        <taxon>Pentapetalae</taxon>
        <taxon>Dilleniales</taxon>
        <taxon>Dilleniaceae</taxon>
        <taxon>Dillenia</taxon>
    </lineage>
</organism>
<evidence type="ECO:0000256" key="3">
    <source>
        <dbReference type="ARBA" id="ARBA00012483"/>
    </source>
</evidence>
<dbReference type="Proteomes" id="UP001370490">
    <property type="component" value="Unassembled WGS sequence"/>
</dbReference>
<feature type="domain" description="RING-type" evidence="14">
    <location>
        <begin position="59"/>
        <end position="98"/>
    </location>
</feature>
<keyword evidence="16" id="KW-1185">Reference proteome</keyword>
<feature type="transmembrane region" description="Helical" evidence="13">
    <location>
        <begin position="246"/>
        <end position="268"/>
    </location>
</feature>
<feature type="compositionally biased region" description="Basic and acidic residues" evidence="12">
    <location>
        <begin position="1"/>
        <end position="20"/>
    </location>
</feature>
<keyword evidence="8" id="KW-0833">Ubl conjugation pathway</keyword>
<evidence type="ECO:0000256" key="12">
    <source>
        <dbReference type="SAM" id="MobiDB-lite"/>
    </source>
</evidence>
<feature type="non-terminal residue" evidence="15">
    <location>
        <position position="1"/>
    </location>
</feature>
<dbReference type="GO" id="GO:0035861">
    <property type="term" value="C:site of double-strand break"/>
    <property type="evidence" value="ECO:0007669"/>
    <property type="project" value="TreeGrafter"/>
</dbReference>
<dbReference type="EMBL" id="JBAMMX010000020">
    <property type="protein sequence ID" value="KAK6920496.1"/>
    <property type="molecule type" value="Genomic_DNA"/>
</dbReference>
<dbReference type="InterPro" id="IPR051657">
    <property type="entry name" value="RNF168/RNF169_E3_ubiq-ligase"/>
</dbReference>
<dbReference type="InterPro" id="IPR017907">
    <property type="entry name" value="Znf_RING_CS"/>
</dbReference>
<evidence type="ECO:0000256" key="7">
    <source>
        <dbReference type="ARBA" id="ARBA00022771"/>
    </source>
</evidence>
<keyword evidence="7 11" id="KW-0863">Zinc-finger</keyword>
<feature type="region of interest" description="Disordered" evidence="12">
    <location>
        <begin position="130"/>
        <end position="210"/>
    </location>
</feature>
<dbReference type="EC" id="2.3.2.27" evidence="3"/>
<evidence type="ECO:0000256" key="2">
    <source>
        <dbReference type="ARBA" id="ARBA00004123"/>
    </source>
</evidence>
<accession>A0AAN8UYT1</accession>
<keyword evidence="9" id="KW-0862">Zinc</keyword>
<evidence type="ECO:0000256" key="11">
    <source>
        <dbReference type="PROSITE-ProRule" id="PRU00175"/>
    </source>
</evidence>